<dbReference type="PATRIC" id="fig|1360.106.peg.1801"/>
<accession>A0A0V8DKH9</accession>
<comment type="caution">
    <text evidence="4">The sequence shown here is derived from an EMBL/GenBank/DDBJ whole genome shotgun (WGS) entry which is preliminary data.</text>
</comment>
<dbReference type="PANTHER" id="PTHR12526">
    <property type="entry name" value="GLYCOSYLTRANSFERASE"/>
    <property type="match status" value="1"/>
</dbReference>
<organism evidence="4 5">
    <name type="scientific">Lactococcus lactis subsp. lactis</name>
    <name type="common">Streptococcus lactis</name>
    <dbReference type="NCBI Taxonomy" id="1360"/>
    <lineage>
        <taxon>Bacteria</taxon>
        <taxon>Bacillati</taxon>
        <taxon>Bacillota</taxon>
        <taxon>Bacilli</taxon>
        <taxon>Lactobacillales</taxon>
        <taxon>Streptococcaceae</taxon>
        <taxon>Lactococcus</taxon>
    </lineage>
</organism>
<evidence type="ECO:0000313" key="4">
    <source>
        <dbReference type="EMBL" id="KSU14022.1"/>
    </source>
</evidence>
<evidence type="ECO:0000259" key="3">
    <source>
        <dbReference type="Pfam" id="PF00534"/>
    </source>
</evidence>
<protein>
    <submittedName>
        <fullName evidence="4">Poly(Glycerol-phosphate) alpha-glucosyltransferase GftA</fullName>
    </submittedName>
</protein>
<dbReference type="RefSeq" id="WP_058209159.1">
    <property type="nucleotide sequence ID" value="NZ_LKLP01000016.1"/>
</dbReference>
<name>A0A0V8DKH9_LACLL</name>
<dbReference type="Pfam" id="PF00534">
    <property type="entry name" value="Glycos_transf_1"/>
    <property type="match status" value="1"/>
</dbReference>
<proteinExistence type="predicted"/>
<evidence type="ECO:0000256" key="1">
    <source>
        <dbReference type="ARBA" id="ARBA00022676"/>
    </source>
</evidence>
<keyword evidence="2 4" id="KW-0808">Transferase</keyword>
<sequence length="492" mass="56935">MNVYSINKGIGYASSGVEYAQKYRKELFENLEFDDYYVFLNYLSKNIAVYTDLLGYRHNQVLWIYNVLSHRPTQATTFTVDLFLEKFARETYEILNQTSTSLEIKVTGTQRYKIWLLKDDLIDRVDYIVNGHLVNVSHYDRSLNNIEHFSDGQLVRRTFYNLQGEKSFEQFYTDRAITVTFIDNQILYGKMAFYQYFFKVLQLEKEDAVIIDRPLDVIEGILPQLADQVRLFSVVHAEHYNESLSKGSHILWNNNYEYIFENAESFEAIIVATDRQNQILSSQLRKKTMIKTIPVGYINEISRKRSYHPYRLITASRLATEKHLDLLIKAVVDAKESVPDLTLDIYGEGGERSKLEALIQKYDASHFIKLCGHQDLSQVYPDYSGYISASTSEGFGLSLLEALGAGLPLIGVDVEYGNREFIETGENGIRFERTPLRDMPEQLAKAIISFYEQQLDKKGRVVSKQKAKAYLKANVAKRWQDLLEKGNELNEN</sequence>
<gene>
    <name evidence="4" type="ORF">LMG8520_0376</name>
</gene>
<dbReference type="InterPro" id="IPR001296">
    <property type="entry name" value="Glyco_trans_1"/>
</dbReference>
<dbReference type="PANTHER" id="PTHR12526:SF629">
    <property type="entry name" value="TEICHURONIC ACID BIOSYNTHESIS GLYCOSYLTRANSFERASE TUAH-RELATED"/>
    <property type="match status" value="1"/>
</dbReference>
<reference evidence="5" key="1">
    <citation type="submission" date="2015-10" db="EMBL/GenBank/DDBJ databases">
        <title>Draft Genome Sequences of 11 Lactococcus lactis subspecies cremoris strains.</title>
        <authorList>
            <person name="Wels M."/>
            <person name="Backus L."/>
            <person name="Boekhorst J."/>
            <person name="Dijkstra A."/>
            <person name="Beerthuizen M."/>
            <person name="Kelly W."/>
            <person name="Siezen R."/>
            <person name="Bachmann H."/>
            <person name="Van Hijum S."/>
        </authorList>
    </citation>
    <scope>NUCLEOTIDE SEQUENCE [LARGE SCALE GENOMIC DNA]</scope>
    <source>
        <strain evidence="5">LMG8520</strain>
    </source>
</reference>
<dbReference type="Gene3D" id="3.40.50.2000">
    <property type="entry name" value="Glycogen Phosphorylase B"/>
    <property type="match status" value="2"/>
</dbReference>
<dbReference type="GO" id="GO:0016757">
    <property type="term" value="F:glycosyltransferase activity"/>
    <property type="evidence" value="ECO:0007669"/>
    <property type="project" value="UniProtKB-KW"/>
</dbReference>
<dbReference type="AlphaFoldDB" id="A0A0V8DKH9"/>
<dbReference type="Proteomes" id="UP000054230">
    <property type="component" value="Unassembled WGS sequence"/>
</dbReference>
<evidence type="ECO:0000313" key="5">
    <source>
        <dbReference type="Proteomes" id="UP000054230"/>
    </source>
</evidence>
<keyword evidence="1" id="KW-0328">Glycosyltransferase</keyword>
<feature type="domain" description="Glycosyl transferase family 1" evidence="3">
    <location>
        <begin position="310"/>
        <end position="458"/>
    </location>
</feature>
<dbReference type="EMBL" id="LKLP01000016">
    <property type="protein sequence ID" value="KSU14022.1"/>
    <property type="molecule type" value="Genomic_DNA"/>
</dbReference>
<evidence type="ECO:0000256" key="2">
    <source>
        <dbReference type="ARBA" id="ARBA00022679"/>
    </source>
</evidence>
<dbReference type="SUPFAM" id="SSF53756">
    <property type="entry name" value="UDP-Glycosyltransferase/glycogen phosphorylase"/>
    <property type="match status" value="1"/>
</dbReference>